<proteinExistence type="predicted"/>
<comment type="caution">
    <text evidence="1">The sequence shown here is derived from an EMBL/GenBank/DDBJ whole genome shotgun (WGS) entry which is preliminary data.</text>
</comment>
<evidence type="ECO:0000313" key="2">
    <source>
        <dbReference type="Proteomes" id="UP000013378"/>
    </source>
</evidence>
<gene>
    <name evidence="1" type="ORF">L21TH_0814</name>
</gene>
<sequence>MDANVKSEVNQVNVEYNNNQGQTYCADVEGGTVGICKNTPVELDPITTGVVAKIPVVLSELTVKFHVTANIELPWPALEIKDIKKRLKITQCLLLQDTNVLFIKGFVRKNIDFSTIDCYNSDGVCGKIKHCTVDIPFECTTDVTFNGTNPAPIIETTQSEFEFFKTEELPNGFAEKDKLLSGDLSEFNKISTEYFNELPFCELISSRIVEYDEYLNRTPIDSDAPFEEKYFDEIEEKMVIFLTLKLLQNRQVLIDPATGQICGCKE</sequence>
<dbReference type="EMBL" id="ARZA01000082">
    <property type="protein sequence ID" value="EOD01103.1"/>
    <property type="molecule type" value="Genomic_DNA"/>
</dbReference>
<dbReference type="STRING" id="1304284.L21TH_0814"/>
<evidence type="ECO:0000313" key="1">
    <source>
        <dbReference type="EMBL" id="EOD01103.1"/>
    </source>
</evidence>
<organism evidence="1 2">
    <name type="scientific">Caldisalinibacter kiritimatiensis</name>
    <dbReference type="NCBI Taxonomy" id="1304284"/>
    <lineage>
        <taxon>Bacteria</taxon>
        <taxon>Bacillati</taxon>
        <taxon>Bacillota</taxon>
        <taxon>Tissierellia</taxon>
        <taxon>Tissierellales</taxon>
        <taxon>Thermohalobacteraceae</taxon>
        <taxon>Caldisalinibacter</taxon>
    </lineage>
</organism>
<dbReference type="RefSeq" id="WP_006310010.1">
    <property type="nucleotide sequence ID" value="NZ_ARZA01000082.1"/>
</dbReference>
<dbReference type="NCBIfam" id="NF045794">
    <property type="entry name" value="CsxC_fam"/>
    <property type="match status" value="1"/>
</dbReference>
<dbReference type="PATRIC" id="fig|1304284.3.peg.804"/>
<dbReference type="InterPro" id="IPR054845">
    <property type="entry name" value="Exosporium_prot_C"/>
</dbReference>
<keyword evidence="2" id="KW-1185">Reference proteome</keyword>
<dbReference type="AlphaFoldDB" id="R1AV91"/>
<evidence type="ECO:0008006" key="3">
    <source>
        <dbReference type="Google" id="ProtNLM"/>
    </source>
</evidence>
<dbReference type="Proteomes" id="UP000013378">
    <property type="component" value="Unassembled WGS sequence"/>
</dbReference>
<dbReference type="eggNOG" id="ENOG502ZA1R">
    <property type="taxonomic scope" value="Bacteria"/>
</dbReference>
<dbReference type="OrthoDB" id="2381017at2"/>
<protein>
    <recommendedName>
        <fullName evidence="3">SipL SPOCS domain-containing protein</fullName>
    </recommendedName>
</protein>
<reference evidence="1 2" key="1">
    <citation type="journal article" date="2015" name="Geomicrobiol. J.">
        <title>Caldisalinibacter kiritimatiensis gen. nov., sp. nov., a moderately thermohalophilic thiosulfate-reducing bacterium from a hypersaline microbial mat.</title>
        <authorList>
            <person name="Ben Hania W."/>
            <person name="Joseph M."/>
            <person name="Fiebig A."/>
            <person name="Bunk B."/>
            <person name="Klenk H.-P."/>
            <person name="Fardeau M.-L."/>
            <person name="Spring S."/>
        </authorList>
    </citation>
    <scope>NUCLEOTIDE SEQUENCE [LARGE SCALE GENOMIC DNA]</scope>
    <source>
        <strain evidence="1 2">L21-TH-D2</strain>
    </source>
</reference>
<accession>R1AV91</accession>
<name>R1AV91_9FIRM</name>